<keyword evidence="2" id="KW-1185">Reference proteome</keyword>
<evidence type="ECO:0000313" key="2">
    <source>
        <dbReference type="Proteomes" id="UP000784294"/>
    </source>
</evidence>
<name>A0A448XIL8_9PLAT</name>
<dbReference type="EMBL" id="CAAALY010255298">
    <property type="protein sequence ID" value="VEL37544.1"/>
    <property type="molecule type" value="Genomic_DNA"/>
</dbReference>
<sequence length="182" mass="20176">MISFTTGLYLEKDLVAQINFSINWTNYTAFIKMDSIQDLRVIGFSKVGAQVNAFFAFRPPRLNSLYVSGFIIIISSGSSLSSQACTDVIIFSSVQQATIDTAFLTSFLNKEANKICGANVPAHLSTSFTKEDIYNAAQNPSLPLRYRIPNIQSSLIYNITIFPYLLTTLGRSSSIHFQQFGS</sequence>
<gene>
    <name evidence="1" type="ORF">PXEA_LOCUS30984</name>
</gene>
<organism evidence="1 2">
    <name type="scientific">Protopolystoma xenopodis</name>
    <dbReference type="NCBI Taxonomy" id="117903"/>
    <lineage>
        <taxon>Eukaryota</taxon>
        <taxon>Metazoa</taxon>
        <taxon>Spiralia</taxon>
        <taxon>Lophotrochozoa</taxon>
        <taxon>Platyhelminthes</taxon>
        <taxon>Monogenea</taxon>
        <taxon>Polyopisthocotylea</taxon>
        <taxon>Polystomatidea</taxon>
        <taxon>Polystomatidae</taxon>
        <taxon>Protopolystoma</taxon>
    </lineage>
</organism>
<dbReference type="Proteomes" id="UP000784294">
    <property type="component" value="Unassembled WGS sequence"/>
</dbReference>
<evidence type="ECO:0000313" key="1">
    <source>
        <dbReference type="EMBL" id="VEL37544.1"/>
    </source>
</evidence>
<comment type="caution">
    <text evidence="1">The sequence shown here is derived from an EMBL/GenBank/DDBJ whole genome shotgun (WGS) entry which is preliminary data.</text>
</comment>
<accession>A0A448XIL8</accession>
<reference evidence="1" key="1">
    <citation type="submission" date="2018-11" db="EMBL/GenBank/DDBJ databases">
        <authorList>
            <consortium name="Pathogen Informatics"/>
        </authorList>
    </citation>
    <scope>NUCLEOTIDE SEQUENCE</scope>
</reference>
<dbReference type="AlphaFoldDB" id="A0A448XIL8"/>
<proteinExistence type="predicted"/>
<protein>
    <submittedName>
        <fullName evidence="1">Uncharacterized protein</fullName>
    </submittedName>
</protein>